<evidence type="ECO:0000256" key="2">
    <source>
        <dbReference type="SAM" id="Phobius"/>
    </source>
</evidence>
<dbReference type="Proteomes" id="UP000054166">
    <property type="component" value="Unassembled WGS sequence"/>
</dbReference>
<feature type="transmembrane region" description="Helical" evidence="2">
    <location>
        <begin position="196"/>
        <end position="219"/>
    </location>
</feature>
<dbReference type="InParanoid" id="A0A0C3EUZ4"/>
<feature type="domain" description="DUF6534" evidence="3">
    <location>
        <begin position="161"/>
        <end position="263"/>
    </location>
</feature>
<reference evidence="4 5" key="1">
    <citation type="submission" date="2014-04" db="EMBL/GenBank/DDBJ databases">
        <authorList>
            <consortium name="DOE Joint Genome Institute"/>
            <person name="Kuo A."/>
            <person name="Tarkka M."/>
            <person name="Buscot F."/>
            <person name="Kohler A."/>
            <person name="Nagy L.G."/>
            <person name="Floudas D."/>
            <person name="Copeland A."/>
            <person name="Barry K.W."/>
            <person name="Cichocki N."/>
            <person name="Veneault-Fourrey C."/>
            <person name="LaButti K."/>
            <person name="Lindquist E.A."/>
            <person name="Lipzen A."/>
            <person name="Lundell T."/>
            <person name="Morin E."/>
            <person name="Murat C."/>
            <person name="Sun H."/>
            <person name="Tunlid A."/>
            <person name="Henrissat B."/>
            <person name="Grigoriev I.V."/>
            <person name="Hibbett D.S."/>
            <person name="Martin F."/>
            <person name="Nordberg H.P."/>
            <person name="Cantor M.N."/>
            <person name="Hua S.X."/>
        </authorList>
    </citation>
    <scope>NUCLEOTIDE SEQUENCE [LARGE SCALE GENOMIC DNA]</scope>
    <source>
        <strain evidence="4 5">F 1598</strain>
    </source>
</reference>
<keyword evidence="5" id="KW-1185">Reference proteome</keyword>
<gene>
    <name evidence="4" type="ORF">PILCRDRAFT_16890</name>
</gene>
<feature type="transmembrane region" description="Helical" evidence="2">
    <location>
        <begin position="114"/>
        <end position="133"/>
    </location>
</feature>
<dbReference type="AlphaFoldDB" id="A0A0C3EUZ4"/>
<dbReference type="HOGENOM" id="CLU_046025_5_4_1"/>
<proteinExistence type="predicted"/>
<accession>A0A0C3EUZ4</accession>
<organism evidence="4 5">
    <name type="scientific">Piloderma croceum (strain F 1598)</name>
    <dbReference type="NCBI Taxonomy" id="765440"/>
    <lineage>
        <taxon>Eukaryota</taxon>
        <taxon>Fungi</taxon>
        <taxon>Dikarya</taxon>
        <taxon>Basidiomycota</taxon>
        <taxon>Agaricomycotina</taxon>
        <taxon>Agaricomycetes</taxon>
        <taxon>Agaricomycetidae</taxon>
        <taxon>Atheliales</taxon>
        <taxon>Atheliaceae</taxon>
        <taxon>Piloderma</taxon>
    </lineage>
</organism>
<feature type="transmembrane region" description="Helical" evidence="2">
    <location>
        <begin position="153"/>
        <end position="176"/>
    </location>
</feature>
<dbReference type="PANTHER" id="PTHR40465:SF1">
    <property type="entry name" value="DUF6534 DOMAIN-CONTAINING PROTEIN"/>
    <property type="match status" value="1"/>
</dbReference>
<feature type="compositionally biased region" description="Low complexity" evidence="1">
    <location>
        <begin position="286"/>
        <end position="296"/>
    </location>
</feature>
<evidence type="ECO:0000259" key="3">
    <source>
        <dbReference type="Pfam" id="PF20152"/>
    </source>
</evidence>
<feature type="region of interest" description="Disordered" evidence="1">
    <location>
        <begin position="274"/>
        <end position="296"/>
    </location>
</feature>
<sequence>MDLGHTLGAMLIGILASMILYGAVSIQMIIYLLKFVREDRRSLVATACILWLLDTVHIFIGGNYLYHNLLMNYCNPPLITTKVDDLSTGIVAVVTFIVHGFYARRIWILSRRNWWLTGIICILATTHFAFELVALGYSYKHPRYDQFHHLEEYFVMALSIAAILDVLIAGMLVYLLNQNKSGIKSTETSLNMIAAYAISSGALTSITDVIILICVGGYYGALPFLITGGQYLGMPDNLVYLAIYTSICELYTIALLTSLNAREFLRNIQTDVSSSASPTHRSRLPAAGGSSTASASGKSVSSVVHISSTTTV</sequence>
<evidence type="ECO:0000256" key="1">
    <source>
        <dbReference type="SAM" id="MobiDB-lite"/>
    </source>
</evidence>
<protein>
    <recommendedName>
        <fullName evidence="3">DUF6534 domain-containing protein</fullName>
    </recommendedName>
</protein>
<feature type="transmembrane region" description="Helical" evidence="2">
    <location>
        <begin position="239"/>
        <end position="259"/>
    </location>
</feature>
<evidence type="ECO:0000313" key="5">
    <source>
        <dbReference type="Proteomes" id="UP000054166"/>
    </source>
</evidence>
<feature type="transmembrane region" description="Helical" evidence="2">
    <location>
        <begin position="86"/>
        <end position="102"/>
    </location>
</feature>
<evidence type="ECO:0000313" key="4">
    <source>
        <dbReference type="EMBL" id="KIM71626.1"/>
    </source>
</evidence>
<keyword evidence="2" id="KW-1133">Transmembrane helix</keyword>
<dbReference type="PANTHER" id="PTHR40465">
    <property type="entry name" value="CHROMOSOME 1, WHOLE GENOME SHOTGUN SEQUENCE"/>
    <property type="match status" value="1"/>
</dbReference>
<keyword evidence="2" id="KW-0812">Transmembrane</keyword>
<dbReference type="Pfam" id="PF20152">
    <property type="entry name" value="DUF6534"/>
    <property type="match status" value="1"/>
</dbReference>
<reference evidence="5" key="2">
    <citation type="submission" date="2015-01" db="EMBL/GenBank/DDBJ databases">
        <title>Evolutionary Origins and Diversification of the Mycorrhizal Mutualists.</title>
        <authorList>
            <consortium name="DOE Joint Genome Institute"/>
            <consortium name="Mycorrhizal Genomics Consortium"/>
            <person name="Kohler A."/>
            <person name="Kuo A."/>
            <person name="Nagy L.G."/>
            <person name="Floudas D."/>
            <person name="Copeland A."/>
            <person name="Barry K.W."/>
            <person name="Cichocki N."/>
            <person name="Veneault-Fourrey C."/>
            <person name="LaButti K."/>
            <person name="Lindquist E.A."/>
            <person name="Lipzen A."/>
            <person name="Lundell T."/>
            <person name="Morin E."/>
            <person name="Murat C."/>
            <person name="Riley R."/>
            <person name="Ohm R."/>
            <person name="Sun H."/>
            <person name="Tunlid A."/>
            <person name="Henrissat B."/>
            <person name="Grigoriev I.V."/>
            <person name="Hibbett D.S."/>
            <person name="Martin F."/>
        </authorList>
    </citation>
    <scope>NUCLEOTIDE SEQUENCE [LARGE SCALE GENOMIC DNA]</scope>
    <source>
        <strain evidence="5">F 1598</strain>
    </source>
</reference>
<keyword evidence="2" id="KW-0472">Membrane</keyword>
<feature type="transmembrane region" description="Helical" evidence="2">
    <location>
        <begin position="43"/>
        <end position="66"/>
    </location>
</feature>
<dbReference type="OrthoDB" id="2732296at2759"/>
<name>A0A0C3EUZ4_PILCF</name>
<dbReference type="InterPro" id="IPR045339">
    <property type="entry name" value="DUF6534"/>
</dbReference>
<feature type="transmembrane region" description="Helical" evidence="2">
    <location>
        <begin position="6"/>
        <end position="31"/>
    </location>
</feature>
<dbReference type="EMBL" id="KN833254">
    <property type="protein sequence ID" value="KIM71626.1"/>
    <property type="molecule type" value="Genomic_DNA"/>
</dbReference>